<feature type="compositionally biased region" description="Polar residues" evidence="1">
    <location>
        <begin position="477"/>
        <end position="491"/>
    </location>
</feature>
<gene>
    <name evidence="3" type="ORF">ACHAW5_005197</name>
</gene>
<accession>A0ABD3NKX8</accession>
<feature type="transmembrane region" description="Helical" evidence="2">
    <location>
        <begin position="787"/>
        <end position="808"/>
    </location>
</feature>
<feature type="region of interest" description="Disordered" evidence="1">
    <location>
        <begin position="692"/>
        <end position="733"/>
    </location>
</feature>
<evidence type="ECO:0000256" key="1">
    <source>
        <dbReference type="SAM" id="MobiDB-lite"/>
    </source>
</evidence>
<protein>
    <submittedName>
        <fullName evidence="3">Uncharacterized protein</fullName>
    </submittedName>
</protein>
<feature type="compositionally biased region" description="Low complexity" evidence="1">
    <location>
        <begin position="142"/>
        <end position="155"/>
    </location>
</feature>
<keyword evidence="2" id="KW-0472">Membrane</keyword>
<name>A0ABD3NKX8_9STRA</name>
<dbReference type="Proteomes" id="UP001530315">
    <property type="component" value="Unassembled WGS sequence"/>
</dbReference>
<feature type="compositionally biased region" description="Pro residues" evidence="1">
    <location>
        <begin position="269"/>
        <end position="298"/>
    </location>
</feature>
<feature type="region of interest" description="Disordered" evidence="1">
    <location>
        <begin position="477"/>
        <end position="499"/>
    </location>
</feature>
<feature type="compositionally biased region" description="Acidic residues" evidence="1">
    <location>
        <begin position="34"/>
        <end position="48"/>
    </location>
</feature>
<evidence type="ECO:0000256" key="2">
    <source>
        <dbReference type="SAM" id="Phobius"/>
    </source>
</evidence>
<reference evidence="3 4" key="1">
    <citation type="submission" date="2024-10" db="EMBL/GenBank/DDBJ databases">
        <title>Updated reference genomes for cyclostephanoid diatoms.</title>
        <authorList>
            <person name="Roberts W.R."/>
            <person name="Alverson A.J."/>
        </authorList>
    </citation>
    <scope>NUCLEOTIDE SEQUENCE [LARGE SCALE GENOMIC DNA]</scope>
    <source>
        <strain evidence="3 4">AJA276-08</strain>
    </source>
</reference>
<dbReference type="AlphaFoldDB" id="A0ABD3NKX8"/>
<evidence type="ECO:0000313" key="3">
    <source>
        <dbReference type="EMBL" id="KAL3776494.1"/>
    </source>
</evidence>
<feature type="compositionally biased region" description="Gly residues" evidence="1">
    <location>
        <begin position="120"/>
        <end position="140"/>
    </location>
</feature>
<keyword evidence="2" id="KW-0812">Transmembrane</keyword>
<feature type="region of interest" description="Disordered" evidence="1">
    <location>
        <begin position="609"/>
        <end position="637"/>
    </location>
</feature>
<evidence type="ECO:0000313" key="4">
    <source>
        <dbReference type="Proteomes" id="UP001530315"/>
    </source>
</evidence>
<comment type="caution">
    <text evidence="3">The sequence shown here is derived from an EMBL/GenBank/DDBJ whole genome shotgun (WGS) entry which is preliminary data.</text>
</comment>
<feature type="compositionally biased region" description="Gly residues" evidence="1">
    <location>
        <begin position="15"/>
        <end position="24"/>
    </location>
</feature>
<feature type="compositionally biased region" description="Basic and acidic residues" evidence="1">
    <location>
        <begin position="49"/>
        <end position="72"/>
    </location>
</feature>
<feature type="compositionally biased region" description="Gly residues" evidence="1">
    <location>
        <begin position="205"/>
        <end position="221"/>
    </location>
</feature>
<keyword evidence="4" id="KW-1185">Reference proteome</keyword>
<feature type="compositionally biased region" description="Low complexity" evidence="1">
    <location>
        <begin position="169"/>
        <end position="189"/>
    </location>
</feature>
<dbReference type="EMBL" id="JALLAZ020001350">
    <property type="protein sequence ID" value="KAL3776494.1"/>
    <property type="molecule type" value="Genomic_DNA"/>
</dbReference>
<keyword evidence="2" id="KW-1133">Transmembrane helix</keyword>
<sequence length="865" mass="89615">MEVEERRSGELLFSHGGGGCGDGGRAVATAAGDGDGDDDDDDDDDEGTSEFHDATDRASDVGNDDRYYHHDVGGGGGAYDMTISPDDAHDRGGGEASSPPPESVHSGAITTLSPPPLSRGGSGGGGGGDGGGGDGGGGGPHYYYASSSSASLFSRGDGGGHHGRGGGTSSSSLGNAPNNNGNVAPPSGGRNNKTKRPPLPPRWAIGGGGVGGGGGGGGGGVVDVVPIHLPPPPKQVGPLGHRRVLSTGDSSFLSNLTDPDSAEGEGDSPPGPPPPPPQPQQQHAPPLPPPVAAPPARPLPAVHRRGVSWACEPVAFQHGGGGGGGGGEENDGYKTEEEAAFDTLGILQPILFDDDDDRGVDVDVGDREATGDRTRPMLPDDDGIVGAAHDNDAFFASATSPGASPPRSETVPMRNLWEVVRERKSEVSLSKKRHVAQVSQFGDEVDLVILEALHAHNIKMSDAGLNAIESMEATNARNATASDAGTGNSRDGGSGERNAVAAQTGIDPADLPPDSISPPGLARDVSALTTVEFEHSPKSSMYSRQRGELIFEDSAWIPEYDAQGRIDGTLPEEQDPKLVEDVWGVDLSIDVAAASAAAAAAVVEMPTEQIVGSPRGSNDNNATAPPKDPTETTGLRHRKTKTIAAKSMADELAQIAALHGGGHRHQPTSVMLSRDGGVDNLFAGVDILAQQNSRADDEDERRRDHLTAEVGAGGDDDDIGEGNASHDEETGGAGKGRVLLLRDAIDAVHNHRESQLRRSSLRLRSKFQILGFYHDLIRPKLPAFWEMATHSICFVMLPLLIIAFILYYGVGNPMVGDSEVVEVVAGVEDYNASWQELVGLVRLTAGIRIGVRKDGGGHRDRHPGA</sequence>
<organism evidence="3 4">
    <name type="scientific">Stephanodiscus triporus</name>
    <dbReference type="NCBI Taxonomy" id="2934178"/>
    <lineage>
        <taxon>Eukaryota</taxon>
        <taxon>Sar</taxon>
        <taxon>Stramenopiles</taxon>
        <taxon>Ochrophyta</taxon>
        <taxon>Bacillariophyta</taxon>
        <taxon>Coscinodiscophyceae</taxon>
        <taxon>Thalassiosirophycidae</taxon>
        <taxon>Stephanodiscales</taxon>
        <taxon>Stephanodiscaceae</taxon>
        <taxon>Stephanodiscus</taxon>
    </lineage>
</organism>
<feature type="region of interest" description="Disordered" evidence="1">
    <location>
        <begin position="1"/>
        <end position="301"/>
    </location>
</feature>
<feature type="compositionally biased region" description="Polar residues" evidence="1">
    <location>
        <begin position="247"/>
        <end position="258"/>
    </location>
</feature>
<proteinExistence type="predicted"/>